<dbReference type="GO" id="GO:0006508">
    <property type="term" value="P:proteolysis"/>
    <property type="evidence" value="ECO:0007669"/>
    <property type="project" value="UniProtKB-KW"/>
</dbReference>
<protein>
    <recommendedName>
        <fullName evidence="5">Peptidase S8/S53 domain-containing protein</fullName>
    </recommendedName>
</protein>
<comment type="caution">
    <text evidence="6">The sequence shown here is derived from an EMBL/GenBank/DDBJ whole genome shotgun (WGS) entry which is preliminary data.</text>
</comment>
<evidence type="ECO:0000313" key="6">
    <source>
        <dbReference type="EMBL" id="GAJ23643.1"/>
    </source>
</evidence>
<feature type="non-terminal residue" evidence="6">
    <location>
        <position position="198"/>
    </location>
</feature>
<dbReference type="InterPro" id="IPR015500">
    <property type="entry name" value="Peptidase_S8_subtilisin-rel"/>
</dbReference>
<keyword evidence="3" id="KW-0378">Hydrolase</keyword>
<name>X1V1J3_9ZZZZ</name>
<dbReference type="PROSITE" id="PS51892">
    <property type="entry name" value="SUBTILASE"/>
    <property type="match status" value="1"/>
</dbReference>
<comment type="similarity">
    <text evidence="1">Belongs to the peptidase S8 family.</text>
</comment>
<dbReference type="Gene3D" id="3.40.50.200">
    <property type="entry name" value="Peptidase S8/S53 domain"/>
    <property type="match status" value="1"/>
</dbReference>
<dbReference type="PANTHER" id="PTHR43806:SF11">
    <property type="entry name" value="CEREVISIN-RELATED"/>
    <property type="match status" value="1"/>
</dbReference>
<evidence type="ECO:0000256" key="1">
    <source>
        <dbReference type="ARBA" id="ARBA00011073"/>
    </source>
</evidence>
<organism evidence="6">
    <name type="scientific">marine sediment metagenome</name>
    <dbReference type="NCBI Taxonomy" id="412755"/>
    <lineage>
        <taxon>unclassified sequences</taxon>
        <taxon>metagenomes</taxon>
        <taxon>ecological metagenomes</taxon>
    </lineage>
</organism>
<accession>X1V1J3</accession>
<sequence length="198" mass="21234">VRVAILDTGCNHKDVKVKKFVNFTDDEDVDKCGHGTWTAGCIGADGRLKGIAPECELYIAKILANDGSGNWDWLRKGLEWAKEEECHIVNISAGGDYTGREIQPVLRELADLGILIVCAGGNEGNLLIFPANDKNTIAVGAVDKKWKKAAFSNFGPRLVVMAPGVELLGCWLNDGYAKCSGTSMASPILAGILTLEQS</sequence>
<evidence type="ECO:0000256" key="4">
    <source>
        <dbReference type="ARBA" id="ARBA00022825"/>
    </source>
</evidence>
<dbReference type="Pfam" id="PF00082">
    <property type="entry name" value="Peptidase_S8"/>
    <property type="match status" value="1"/>
</dbReference>
<proteinExistence type="inferred from homology"/>
<dbReference type="InterPro" id="IPR036852">
    <property type="entry name" value="Peptidase_S8/S53_dom_sf"/>
</dbReference>
<reference evidence="6" key="1">
    <citation type="journal article" date="2014" name="Front. Microbiol.">
        <title>High frequency of phylogenetically diverse reductive dehalogenase-homologous genes in deep subseafloor sedimentary metagenomes.</title>
        <authorList>
            <person name="Kawai M."/>
            <person name="Futagami T."/>
            <person name="Toyoda A."/>
            <person name="Takaki Y."/>
            <person name="Nishi S."/>
            <person name="Hori S."/>
            <person name="Arai W."/>
            <person name="Tsubouchi T."/>
            <person name="Morono Y."/>
            <person name="Uchiyama I."/>
            <person name="Ito T."/>
            <person name="Fujiyama A."/>
            <person name="Inagaki F."/>
            <person name="Takami H."/>
        </authorList>
    </citation>
    <scope>NUCLEOTIDE SEQUENCE</scope>
    <source>
        <strain evidence="6">Expedition CK06-06</strain>
    </source>
</reference>
<evidence type="ECO:0000256" key="3">
    <source>
        <dbReference type="ARBA" id="ARBA00022801"/>
    </source>
</evidence>
<feature type="domain" description="Peptidase S8/S53" evidence="5">
    <location>
        <begin position="1"/>
        <end position="195"/>
    </location>
</feature>
<dbReference type="PROSITE" id="PS00136">
    <property type="entry name" value="SUBTILASE_ASP"/>
    <property type="match status" value="1"/>
</dbReference>
<evidence type="ECO:0000256" key="2">
    <source>
        <dbReference type="ARBA" id="ARBA00022670"/>
    </source>
</evidence>
<feature type="non-terminal residue" evidence="6">
    <location>
        <position position="1"/>
    </location>
</feature>
<gene>
    <name evidence="6" type="ORF">S12H4_57563</name>
</gene>
<dbReference type="EMBL" id="BARW01037249">
    <property type="protein sequence ID" value="GAJ23643.1"/>
    <property type="molecule type" value="Genomic_DNA"/>
</dbReference>
<dbReference type="GO" id="GO:0004252">
    <property type="term" value="F:serine-type endopeptidase activity"/>
    <property type="evidence" value="ECO:0007669"/>
    <property type="project" value="InterPro"/>
</dbReference>
<dbReference type="SUPFAM" id="SSF52743">
    <property type="entry name" value="Subtilisin-like"/>
    <property type="match status" value="1"/>
</dbReference>
<keyword evidence="4" id="KW-0720">Serine protease</keyword>
<keyword evidence="2" id="KW-0645">Protease</keyword>
<evidence type="ECO:0000259" key="5">
    <source>
        <dbReference type="Pfam" id="PF00082"/>
    </source>
</evidence>
<dbReference type="PANTHER" id="PTHR43806">
    <property type="entry name" value="PEPTIDASE S8"/>
    <property type="match status" value="1"/>
</dbReference>
<dbReference type="InterPro" id="IPR000209">
    <property type="entry name" value="Peptidase_S8/S53_dom"/>
</dbReference>
<dbReference type="GO" id="GO:0005615">
    <property type="term" value="C:extracellular space"/>
    <property type="evidence" value="ECO:0007669"/>
    <property type="project" value="TreeGrafter"/>
</dbReference>
<dbReference type="AlphaFoldDB" id="X1V1J3"/>
<dbReference type="PRINTS" id="PR00723">
    <property type="entry name" value="SUBTILISIN"/>
</dbReference>
<dbReference type="InterPro" id="IPR023827">
    <property type="entry name" value="Peptidase_S8_Asp-AS"/>
</dbReference>
<dbReference type="InterPro" id="IPR050131">
    <property type="entry name" value="Peptidase_S8_subtilisin-like"/>
</dbReference>